<feature type="signal peptide" evidence="2">
    <location>
        <begin position="1"/>
        <end position="23"/>
    </location>
</feature>
<feature type="region of interest" description="Disordered" evidence="1">
    <location>
        <begin position="26"/>
        <end position="55"/>
    </location>
</feature>
<gene>
    <name evidence="4" type="primary">LOC115212296</name>
</gene>
<evidence type="ECO:0000256" key="2">
    <source>
        <dbReference type="SAM" id="SignalP"/>
    </source>
</evidence>
<dbReference type="AlphaFoldDB" id="A0A6P7SGB7"/>
<dbReference type="RefSeq" id="XP_029637001.1">
    <property type="nucleotide sequence ID" value="XM_029781141.2"/>
</dbReference>
<reference evidence="4" key="1">
    <citation type="submission" date="2025-08" db="UniProtKB">
        <authorList>
            <consortium name="RefSeq"/>
        </authorList>
    </citation>
    <scope>IDENTIFICATION</scope>
</reference>
<feature type="compositionally biased region" description="Polar residues" evidence="1">
    <location>
        <begin position="26"/>
        <end position="42"/>
    </location>
</feature>
<name>A0A6P7SGB7_9MOLL</name>
<keyword evidence="2" id="KW-0732">Signal</keyword>
<organism evidence="3 4">
    <name type="scientific">Octopus sinensis</name>
    <name type="common">East Asian common octopus</name>
    <dbReference type="NCBI Taxonomy" id="2607531"/>
    <lineage>
        <taxon>Eukaryota</taxon>
        <taxon>Metazoa</taxon>
        <taxon>Spiralia</taxon>
        <taxon>Lophotrochozoa</taxon>
        <taxon>Mollusca</taxon>
        <taxon>Cephalopoda</taxon>
        <taxon>Coleoidea</taxon>
        <taxon>Octopodiformes</taxon>
        <taxon>Octopoda</taxon>
        <taxon>Incirrata</taxon>
        <taxon>Octopodidae</taxon>
        <taxon>Octopus</taxon>
    </lineage>
</organism>
<evidence type="ECO:0000256" key="1">
    <source>
        <dbReference type="SAM" id="MobiDB-lite"/>
    </source>
</evidence>
<accession>A0A6P7SGB7</accession>
<feature type="compositionally biased region" description="Basic and acidic residues" evidence="1">
    <location>
        <begin position="44"/>
        <end position="55"/>
    </location>
</feature>
<feature type="chain" id="PRO_5027714728" evidence="2">
    <location>
        <begin position="24"/>
        <end position="527"/>
    </location>
</feature>
<evidence type="ECO:0000313" key="4">
    <source>
        <dbReference type="RefSeq" id="XP_029637001.1"/>
    </source>
</evidence>
<dbReference type="KEGG" id="osn:115212296"/>
<keyword evidence="3" id="KW-1185">Reference proteome</keyword>
<proteinExistence type="predicted"/>
<sequence>MLFNITPIICVLVLCVLFPRGNCNEDTNPSQSKSKLNENNVAEQHLDKRSSGEYNPHDLKTIVAAILERQEQGQKQSSALRSMNELAGDQYSGDALSRVVQLLRRSMPSDFDEFERRLAPVPRLGRLKKRSVLSNPNKEVDYDENEANDNNESADNILFPRQITLPRYGKDEGSDAADAEQYLSSDCEIFDAYGTCVQYKIPRENVKRQVRMLRLGKRQMHPIKIDDETGMGKRSEDFNVDGNSGESKRAVSMLRLGRSFNAGGESEENEIPVFDEAKRAVSMLRLGRSGPFLDKRALSMLRLGRSEFDQENTALPIMYPGPNGFESNKRAVSMLRLGRSMSADDKRAVSMLRLGRSGFDTMKRAVSMLRLGRNSGYPSEKRAVSMLRLGRSGSDEDKRAVSMLRLGRSGSDEDKRAVSMLRLGRSGADIEDEKRAVSMLRLGRGGADNMKRAVSMLRLGRSGSDDMNTKRAVSMLRLGRSGNDNVGEDKRAVSMLRLGRSDSNANNKRAMAMLRLGRSNDTSAKET</sequence>
<evidence type="ECO:0000313" key="3">
    <source>
        <dbReference type="Proteomes" id="UP000515154"/>
    </source>
</evidence>
<protein>
    <submittedName>
        <fullName evidence="4">Uncharacterized protein LOC115212296</fullName>
    </submittedName>
</protein>
<dbReference type="Proteomes" id="UP000515154">
    <property type="component" value="Linkage group LG5"/>
</dbReference>